<evidence type="ECO:0000256" key="3">
    <source>
        <dbReference type="ARBA" id="ARBA00022723"/>
    </source>
</evidence>
<comment type="caution">
    <text evidence="14">The sequence shown here is derived from an EMBL/GenBank/DDBJ whole genome shotgun (WGS) entry which is preliminary data.</text>
</comment>
<feature type="binding site" evidence="9">
    <location>
        <position position="199"/>
    </location>
    <ligand>
        <name>Zn(2+)</name>
        <dbReference type="ChEBI" id="CHEBI:29105"/>
        <note>catalytic</note>
    </ligand>
</feature>
<evidence type="ECO:0000313" key="15">
    <source>
        <dbReference type="Proteomes" id="UP000283509"/>
    </source>
</evidence>
<dbReference type="InterPro" id="IPR001506">
    <property type="entry name" value="Peptidase_M12A"/>
</dbReference>
<dbReference type="PROSITE" id="PS01180">
    <property type="entry name" value="CUB"/>
    <property type="match status" value="2"/>
</dbReference>
<dbReference type="Gene3D" id="2.60.120.290">
    <property type="entry name" value="Spermadhesin, CUB domain"/>
    <property type="match status" value="3"/>
</dbReference>
<dbReference type="CDD" id="cd04280">
    <property type="entry name" value="ZnMc_astacin_like"/>
    <property type="match status" value="1"/>
</dbReference>
<feature type="domain" description="CUB" evidence="12">
    <location>
        <begin position="347"/>
        <end position="470"/>
    </location>
</feature>
<keyword evidence="4 9" id="KW-0378">Hydrolase</keyword>
<feature type="domain" description="Peptidase M12A" evidence="13">
    <location>
        <begin position="97"/>
        <end position="296"/>
    </location>
</feature>
<evidence type="ECO:0000256" key="7">
    <source>
        <dbReference type="ARBA" id="ARBA00023157"/>
    </source>
</evidence>
<evidence type="ECO:0000313" key="14">
    <source>
        <dbReference type="EMBL" id="ROT76533.1"/>
    </source>
</evidence>
<feature type="binding site" evidence="9">
    <location>
        <position position="205"/>
    </location>
    <ligand>
        <name>Zn(2+)</name>
        <dbReference type="ChEBI" id="CHEBI:29105"/>
        <note>catalytic</note>
    </ligand>
</feature>
<keyword evidence="3 9" id="KW-0479">Metal-binding</keyword>
<dbReference type="PANTHER" id="PTHR10127">
    <property type="entry name" value="DISCOIDIN, CUB, EGF, LAMININ , AND ZINC METALLOPROTEASE DOMAIN CONTAINING"/>
    <property type="match status" value="1"/>
</dbReference>
<dbReference type="SMART" id="SM00042">
    <property type="entry name" value="CUB"/>
    <property type="match status" value="2"/>
</dbReference>
<dbReference type="OrthoDB" id="291007at2759"/>
<dbReference type="InterPro" id="IPR000859">
    <property type="entry name" value="CUB_dom"/>
</dbReference>
<feature type="active site" evidence="9">
    <location>
        <position position="196"/>
    </location>
</feature>
<dbReference type="Gene3D" id="3.40.390.10">
    <property type="entry name" value="Collagenase (Catalytic Domain)"/>
    <property type="match status" value="1"/>
</dbReference>
<evidence type="ECO:0000256" key="6">
    <source>
        <dbReference type="ARBA" id="ARBA00023049"/>
    </source>
</evidence>
<dbReference type="Proteomes" id="UP000283509">
    <property type="component" value="Unassembled WGS sequence"/>
</dbReference>
<feature type="disulfide bond" evidence="8">
    <location>
        <begin position="559"/>
        <end position="586"/>
    </location>
</feature>
<dbReference type="CDD" id="cd00041">
    <property type="entry name" value="CUB"/>
    <property type="match status" value="1"/>
</dbReference>
<reference evidence="14 15" key="1">
    <citation type="submission" date="2018-04" db="EMBL/GenBank/DDBJ databases">
        <authorList>
            <person name="Zhang X."/>
            <person name="Yuan J."/>
            <person name="Li F."/>
            <person name="Xiang J."/>
        </authorList>
    </citation>
    <scope>NUCLEOTIDE SEQUENCE [LARGE SCALE GENOMIC DNA]</scope>
    <source>
        <tissue evidence="14">Muscle</tissue>
    </source>
</reference>
<organism evidence="14 15">
    <name type="scientific">Penaeus vannamei</name>
    <name type="common">Whiteleg shrimp</name>
    <name type="synonym">Litopenaeus vannamei</name>
    <dbReference type="NCBI Taxonomy" id="6689"/>
    <lineage>
        <taxon>Eukaryota</taxon>
        <taxon>Metazoa</taxon>
        <taxon>Ecdysozoa</taxon>
        <taxon>Arthropoda</taxon>
        <taxon>Crustacea</taxon>
        <taxon>Multicrustacea</taxon>
        <taxon>Malacostraca</taxon>
        <taxon>Eumalacostraca</taxon>
        <taxon>Eucarida</taxon>
        <taxon>Decapoda</taxon>
        <taxon>Dendrobranchiata</taxon>
        <taxon>Penaeoidea</taxon>
        <taxon>Penaeidae</taxon>
        <taxon>Penaeus</taxon>
    </lineage>
</organism>
<dbReference type="Pfam" id="PF00431">
    <property type="entry name" value="CUB"/>
    <property type="match status" value="2"/>
</dbReference>
<keyword evidence="10" id="KW-0732">Signal</keyword>
<evidence type="ECO:0000256" key="11">
    <source>
        <dbReference type="SAM" id="MobiDB-lite"/>
    </source>
</evidence>
<keyword evidence="6 9" id="KW-0482">Metalloprotease</keyword>
<dbReference type="AlphaFoldDB" id="A0A3R7MHB5"/>
<feature type="chain" id="PRO_5018376851" description="Metalloendopeptidase" evidence="10">
    <location>
        <begin position="22"/>
        <end position="670"/>
    </location>
</feature>
<protein>
    <recommendedName>
        <fullName evidence="10">Metalloendopeptidase</fullName>
        <ecNumber evidence="10">3.4.24.-</ecNumber>
    </recommendedName>
</protein>
<dbReference type="GO" id="GO:0004222">
    <property type="term" value="F:metalloendopeptidase activity"/>
    <property type="evidence" value="ECO:0007669"/>
    <property type="project" value="UniProtKB-UniRule"/>
</dbReference>
<keyword evidence="1" id="KW-0245">EGF-like domain</keyword>
<evidence type="ECO:0000256" key="10">
    <source>
        <dbReference type="RuleBase" id="RU361183"/>
    </source>
</evidence>
<feature type="domain" description="CUB" evidence="12">
    <location>
        <begin position="559"/>
        <end position="669"/>
    </location>
</feature>
<gene>
    <name evidence="14" type="ORF">C7M84_004876</name>
</gene>
<feature type="binding site" evidence="9">
    <location>
        <position position="195"/>
    </location>
    <ligand>
        <name>Zn(2+)</name>
        <dbReference type="ChEBI" id="CHEBI:29105"/>
        <note>catalytic</note>
    </ligand>
</feature>
<dbReference type="Pfam" id="PF01400">
    <property type="entry name" value="Astacin"/>
    <property type="match status" value="1"/>
</dbReference>
<evidence type="ECO:0000259" key="12">
    <source>
        <dbReference type="PROSITE" id="PS01180"/>
    </source>
</evidence>
<sequence length="670" mass="74977">MSPLWLTVGVLVAAAVGQAELKNTGRDGNPLPPITGEGDTNSTDHFTVPGINHGDEGDDILMTDEQLAALNLSRLARDELDDMMLTREQLADILSRKATTDLWRHWPDVNGFPHIPYTFEDALVDQTKVEAAIQHWRDHTCLTFTEVPNTSTGERIKFIRHATSCNSYVGMVSGTTGQIINVPVWCEDSFGSLVHEIGHAIGLWHEQSRSDRDDHVVILEDNIISTSLHNFNKWTTNNYGVPYDYTSIMHYYAQGFTLNGHNTIVTKDPRFQAAIGQREGLSHMDKLIVNTMYGCTAKLLGPCGQASDPCQNNGYLKSDCSCECPQGTSGTFCETVGTPYNDAILYFNTEIVTTEKTIATVNYPSAFPHDSDFVKWIIAPACNEVKITFQSFDVYQATSRSINGVNTLACWFDALEIRTTNTTVGQWFCGTDISAGQVFQSVGGEMILYFKCTIYTENGATYFISPYFPESYPPNAYCALSNITDELATVYLYIRVLRLRPGDVLQIQNPYTPPLTLTGRKNNYRRVIPSAQFLATFTSNSLRQWKGFYAQFRPRTSGCHQILSASPGGAITSPRFPRRYPRKKYCEWHIIAAMGMKVQLTFTHMRLGTNSLTYVAVNPTTNPYYVSGSVLYFNGFSLPPTVVSDSSLMRIFFSGYQRTRGFRLLYSEVP</sequence>
<keyword evidence="5 9" id="KW-0862">Zinc</keyword>
<dbReference type="GO" id="GO:0008270">
    <property type="term" value="F:zinc ion binding"/>
    <property type="evidence" value="ECO:0007669"/>
    <property type="project" value="UniProtKB-UniRule"/>
</dbReference>
<reference evidence="14 15" key="2">
    <citation type="submission" date="2019-01" db="EMBL/GenBank/DDBJ databases">
        <title>The decoding of complex shrimp genome reveals the adaptation for benthos swimmer, frequently molting mechanism and breeding impact on genome.</title>
        <authorList>
            <person name="Sun Y."/>
            <person name="Gao Y."/>
            <person name="Yu Y."/>
        </authorList>
    </citation>
    <scope>NUCLEOTIDE SEQUENCE [LARGE SCALE GENOMIC DNA]</scope>
    <source>
        <tissue evidence="14">Muscle</tissue>
    </source>
</reference>
<dbReference type="SUPFAM" id="SSF49854">
    <property type="entry name" value="Spermadhesin, CUB domain"/>
    <property type="match status" value="3"/>
</dbReference>
<evidence type="ECO:0000256" key="2">
    <source>
        <dbReference type="ARBA" id="ARBA00022670"/>
    </source>
</evidence>
<evidence type="ECO:0000256" key="9">
    <source>
        <dbReference type="PROSITE-ProRule" id="PRU01211"/>
    </source>
</evidence>
<dbReference type="InterPro" id="IPR024079">
    <property type="entry name" value="MetalloPept_cat_dom_sf"/>
</dbReference>
<comment type="caution">
    <text evidence="8">Lacks conserved residue(s) required for the propagation of feature annotation.</text>
</comment>
<accession>A0A3R7MHB5</accession>
<comment type="cofactor">
    <cofactor evidence="9 10">
        <name>Zn(2+)</name>
        <dbReference type="ChEBI" id="CHEBI:29105"/>
    </cofactor>
    <text evidence="9 10">Binds 1 zinc ion per subunit.</text>
</comment>
<dbReference type="InterPro" id="IPR034035">
    <property type="entry name" value="Astacin-like_dom"/>
</dbReference>
<evidence type="ECO:0000259" key="13">
    <source>
        <dbReference type="PROSITE" id="PS51864"/>
    </source>
</evidence>
<dbReference type="PROSITE" id="PS51864">
    <property type="entry name" value="ASTACIN"/>
    <property type="match status" value="1"/>
</dbReference>
<feature type="signal peptide" evidence="10">
    <location>
        <begin position="1"/>
        <end position="21"/>
    </location>
</feature>
<dbReference type="InterPro" id="IPR035914">
    <property type="entry name" value="Sperma_CUB_dom_sf"/>
</dbReference>
<dbReference type="PRINTS" id="PR00480">
    <property type="entry name" value="ASTACIN"/>
</dbReference>
<evidence type="ECO:0000256" key="1">
    <source>
        <dbReference type="ARBA" id="ARBA00022536"/>
    </source>
</evidence>
<dbReference type="InterPro" id="IPR006026">
    <property type="entry name" value="Peptidase_Metallo"/>
</dbReference>
<keyword evidence="7 8" id="KW-1015">Disulfide bond</keyword>
<dbReference type="EC" id="3.4.24.-" evidence="10"/>
<evidence type="ECO:0000256" key="5">
    <source>
        <dbReference type="ARBA" id="ARBA00022833"/>
    </source>
</evidence>
<evidence type="ECO:0000256" key="4">
    <source>
        <dbReference type="ARBA" id="ARBA00022801"/>
    </source>
</evidence>
<dbReference type="SUPFAM" id="SSF55486">
    <property type="entry name" value="Metalloproteases ('zincins'), catalytic domain"/>
    <property type="match status" value="1"/>
</dbReference>
<feature type="region of interest" description="Disordered" evidence="11">
    <location>
        <begin position="22"/>
        <end position="43"/>
    </location>
</feature>
<name>A0A3R7MHB5_PENVA</name>
<keyword evidence="2 9" id="KW-0645">Protease</keyword>
<dbReference type="EMBL" id="QCYY01001647">
    <property type="protein sequence ID" value="ROT76533.1"/>
    <property type="molecule type" value="Genomic_DNA"/>
</dbReference>
<evidence type="ECO:0000256" key="8">
    <source>
        <dbReference type="PROSITE-ProRule" id="PRU00059"/>
    </source>
</evidence>
<dbReference type="SMART" id="SM00235">
    <property type="entry name" value="ZnMc"/>
    <property type="match status" value="1"/>
</dbReference>
<dbReference type="InterPro" id="IPR000742">
    <property type="entry name" value="EGF"/>
</dbReference>
<dbReference type="PROSITE" id="PS00022">
    <property type="entry name" value="EGF_1"/>
    <property type="match status" value="1"/>
</dbReference>
<dbReference type="PANTHER" id="PTHR10127:SF780">
    <property type="entry name" value="METALLOENDOPEPTIDASE"/>
    <property type="match status" value="1"/>
</dbReference>
<proteinExistence type="predicted"/>
<keyword evidence="15" id="KW-1185">Reference proteome</keyword>
<dbReference type="GO" id="GO:0006508">
    <property type="term" value="P:proteolysis"/>
    <property type="evidence" value="ECO:0007669"/>
    <property type="project" value="UniProtKB-KW"/>
</dbReference>